<dbReference type="InterPro" id="IPR003587">
    <property type="entry name" value="Hint_dom_N"/>
</dbReference>
<dbReference type="Gene3D" id="2.170.16.10">
    <property type="entry name" value="Hedgehog/Intein (Hint) domain"/>
    <property type="match status" value="1"/>
</dbReference>
<proteinExistence type="predicted"/>
<protein>
    <recommendedName>
        <fullName evidence="1">Hint domain-containing protein</fullName>
    </recommendedName>
</protein>
<reference evidence="2 3" key="1">
    <citation type="journal article" date="2019" name="Int. J. Syst. Evol. Microbiol.">
        <title>The Global Catalogue of Microorganisms (GCM) 10K type strain sequencing project: providing services to taxonomists for standard genome sequencing and annotation.</title>
        <authorList>
            <consortium name="The Broad Institute Genomics Platform"/>
            <consortium name="The Broad Institute Genome Sequencing Center for Infectious Disease"/>
            <person name="Wu L."/>
            <person name="Ma J."/>
        </authorList>
    </citation>
    <scope>NUCLEOTIDE SEQUENCE [LARGE SCALE GENOMIC DNA]</scope>
    <source>
        <strain evidence="2 3">JCM 14306</strain>
    </source>
</reference>
<dbReference type="InterPro" id="IPR036844">
    <property type="entry name" value="Hint_dom_sf"/>
</dbReference>
<evidence type="ECO:0000313" key="2">
    <source>
        <dbReference type="EMBL" id="GAA1621924.1"/>
    </source>
</evidence>
<comment type="caution">
    <text evidence="2">The sequence shown here is derived from an EMBL/GenBank/DDBJ whole genome shotgun (WGS) entry which is preliminary data.</text>
</comment>
<dbReference type="Pfam" id="PF07591">
    <property type="entry name" value="PT-HINT"/>
    <property type="match status" value="1"/>
</dbReference>
<evidence type="ECO:0000313" key="3">
    <source>
        <dbReference type="Proteomes" id="UP001501319"/>
    </source>
</evidence>
<dbReference type="SMART" id="SM00306">
    <property type="entry name" value="HintN"/>
    <property type="match status" value="1"/>
</dbReference>
<accession>A0ABN2EZ58</accession>
<dbReference type="CDD" id="cd00081">
    <property type="entry name" value="Hint"/>
    <property type="match status" value="1"/>
</dbReference>
<name>A0ABN2EZ58_9ACTN</name>
<evidence type="ECO:0000259" key="1">
    <source>
        <dbReference type="SMART" id="SM00306"/>
    </source>
</evidence>
<dbReference type="SUPFAM" id="SSF51294">
    <property type="entry name" value="Hedgehog/intein (Hint) domain"/>
    <property type="match status" value="1"/>
</dbReference>
<sequence>MPRVANVDRPRQRRLRADAVHRATEKGAGKCNSFVPGTKVLRADGTSKPIEQLKLGDKVKATDPATGKTTAEPVVATIIGQGTKHLVDLKVTTTSPDGSTGAAHVVATDGHPFYLPSECGWARATDLDVGDLIQPSQPRTLSRVTSVVRDDAAISAHNLTIDALHTYYVLVGHTTVLVHNSSCGTPWMDHIGEKHMRDTHYSGGKDNVEGKSTF</sequence>
<dbReference type="EMBL" id="BAAANE010000002">
    <property type="protein sequence ID" value="GAA1621924.1"/>
    <property type="molecule type" value="Genomic_DNA"/>
</dbReference>
<organism evidence="2 3">
    <name type="scientific">Kribbella alba</name>
    <dbReference type="NCBI Taxonomy" id="190197"/>
    <lineage>
        <taxon>Bacteria</taxon>
        <taxon>Bacillati</taxon>
        <taxon>Actinomycetota</taxon>
        <taxon>Actinomycetes</taxon>
        <taxon>Propionibacteriales</taxon>
        <taxon>Kribbellaceae</taxon>
        <taxon>Kribbella</taxon>
    </lineage>
</organism>
<feature type="domain" description="Hint" evidence="1">
    <location>
        <begin position="31"/>
        <end position="137"/>
    </location>
</feature>
<gene>
    <name evidence="2" type="ORF">GCM10009744_06400</name>
</gene>
<keyword evidence="3" id="KW-1185">Reference proteome</keyword>
<dbReference type="Proteomes" id="UP001501319">
    <property type="component" value="Unassembled WGS sequence"/>
</dbReference>